<feature type="transmembrane region" description="Helical" evidence="8">
    <location>
        <begin position="310"/>
        <end position="343"/>
    </location>
</feature>
<dbReference type="InterPro" id="IPR002549">
    <property type="entry name" value="AI-2E-like"/>
</dbReference>
<keyword evidence="5 8" id="KW-0812">Transmembrane</keyword>
<evidence type="ECO:0000313" key="9">
    <source>
        <dbReference type="EMBL" id="MBI5251697.1"/>
    </source>
</evidence>
<proteinExistence type="inferred from homology"/>
<dbReference type="PANTHER" id="PTHR21716">
    <property type="entry name" value="TRANSMEMBRANE PROTEIN"/>
    <property type="match status" value="1"/>
</dbReference>
<feature type="transmembrane region" description="Helical" evidence="8">
    <location>
        <begin position="278"/>
        <end position="298"/>
    </location>
</feature>
<evidence type="ECO:0000256" key="3">
    <source>
        <dbReference type="ARBA" id="ARBA00022448"/>
    </source>
</evidence>
<evidence type="ECO:0000256" key="2">
    <source>
        <dbReference type="ARBA" id="ARBA00009773"/>
    </source>
</evidence>
<evidence type="ECO:0000256" key="4">
    <source>
        <dbReference type="ARBA" id="ARBA00022475"/>
    </source>
</evidence>
<evidence type="ECO:0000256" key="5">
    <source>
        <dbReference type="ARBA" id="ARBA00022692"/>
    </source>
</evidence>
<dbReference type="Pfam" id="PF01594">
    <property type="entry name" value="AI-2E_transport"/>
    <property type="match status" value="1"/>
</dbReference>
<organism evidence="9 10">
    <name type="scientific">Desulfomonile tiedjei</name>
    <dbReference type="NCBI Taxonomy" id="2358"/>
    <lineage>
        <taxon>Bacteria</taxon>
        <taxon>Pseudomonadati</taxon>
        <taxon>Thermodesulfobacteriota</taxon>
        <taxon>Desulfomonilia</taxon>
        <taxon>Desulfomonilales</taxon>
        <taxon>Desulfomonilaceae</taxon>
        <taxon>Desulfomonile</taxon>
    </lineage>
</organism>
<evidence type="ECO:0000256" key="1">
    <source>
        <dbReference type="ARBA" id="ARBA00004651"/>
    </source>
</evidence>
<accession>A0A9D6Z5N8</accession>
<dbReference type="PANTHER" id="PTHR21716:SF53">
    <property type="entry name" value="PERMEASE PERM-RELATED"/>
    <property type="match status" value="1"/>
</dbReference>
<keyword evidence="7 8" id="KW-0472">Membrane</keyword>
<keyword evidence="3" id="KW-0813">Transport</keyword>
<feature type="transmembrane region" description="Helical" evidence="8">
    <location>
        <begin position="249"/>
        <end position="271"/>
    </location>
</feature>
<protein>
    <submittedName>
        <fullName evidence="9">AI-2E family transporter</fullName>
    </submittedName>
</protein>
<feature type="transmembrane region" description="Helical" evidence="8">
    <location>
        <begin position="152"/>
        <end position="178"/>
    </location>
</feature>
<comment type="caution">
    <text evidence="9">The sequence shown here is derived from an EMBL/GenBank/DDBJ whole genome shotgun (WGS) entry which is preliminary data.</text>
</comment>
<dbReference type="GO" id="GO:0005886">
    <property type="term" value="C:plasma membrane"/>
    <property type="evidence" value="ECO:0007669"/>
    <property type="project" value="UniProtKB-SubCell"/>
</dbReference>
<feature type="transmembrane region" description="Helical" evidence="8">
    <location>
        <begin position="62"/>
        <end position="83"/>
    </location>
</feature>
<evidence type="ECO:0000256" key="7">
    <source>
        <dbReference type="ARBA" id="ARBA00023136"/>
    </source>
</evidence>
<comment type="subcellular location">
    <subcellularLocation>
        <location evidence="1">Cell membrane</location>
        <topology evidence="1">Multi-pass membrane protein</topology>
    </subcellularLocation>
</comment>
<dbReference type="GO" id="GO:0055085">
    <property type="term" value="P:transmembrane transport"/>
    <property type="evidence" value="ECO:0007669"/>
    <property type="project" value="TreeGrafter"/>
</dbReference>
<name>A0A9D6Z5N8_9BACT</name>
<dbReference type="EMBL" id="JACRDE010000509">
    <property type="protein sequence ID" value="MBI5251697.1"/>
    <property type="molecule type" value="Genomic_DNA"/>
</dbReference>
<gene>
    <name evidence="9" type="ORF">HY912_19565</name>
</gene>
<keyword evidence="6 8" id="KW-1133">Transmembrane helix</keyword>
<sequence>MKPQTRTTLLRIAAGLVFAIFLLWLMSMVENVTVILMVAFFLAYILNPAVNRLESWGLTRSVASLALIFSGVLLFVVFLLFFVPSVVREIASFAKTAPRYWDALEAQANWVIHELGISVPQTPDEFKQLFLERWKQILPKVADPMAKIASSIFSSTISLISFIFYALLVPIISYYLMVSFEQIRQTLRELIPPDTRPALIGKLQQIDSVLAAFVRGQLTVSLILAVLYSIGFVWIGIDLAIVLGVTSGLLFVIPYFGTMIGIVGGSLMALAKFGDLVHVGYVLGWIVFVQLLEGYVITPRVVGQAIGLNPVVYILALIVGGNLFGIVGMLIAIPVTAVLKVLLLSAVDLYRQSYIYSGHEGPDQDK</sequence>
<feature type="transmembrane region" description="Helical" evidence="8">
    <location>
        <begin position="9"/>
        <end position="26"/>
    </location>
</feature>
<keyword evidence="4" id="KW-1003">Cell membrane</keyword>
<dbReference type="Proteomes" id="UP000807825">
    <property type="component" value="Unassembled WGS sequence"/>
</dbReference>
<dbReference type="AlphaFoldDB" id="A0A9D6Z5N8"/>
<evidence type="ECO:0000313" key="10">
    <source>
        <dbReference type="Proteomes" id="UP000807825"/>
    </source>
</evidence>
<evidence type="ECO:0000256" key="6">
    <source>
        <dbReference type="ARBA" id="ARBA00022989"/>
    </source>
</evidence>
<comment type="similarity">
    <text evidence="2">Belongs to the autoinducer-2 exporter (AI-2E) (TC 2.A.86) family.</text>
</comment>
<reference evidence="9" key="1">
    <citation type="submission" date="2020-07" db="EMBL/GenBank/DDBJ databases">
        <title>Huge and variable diversity of episymbiotic CPR bacteria and DPANN archaea in groundwater ecosystems.</title>
        <authorList>
            <person name="He C.Y."/>
            <person name="Keren R."/>
            <person name="Whittaker M."/>
            <person name="Farag I.F."/>
            <person name="Doudna J."/>
            <person name="Cate J.H.D."/>
            <person name="Banfield J.F."/>
        </authorList>
    </citation>
    <scope>NUCLEOTIDE SEQUENCE</scope>
    <source>
        <strain evidence="9">NC_groundwater_1664_Pr3_B-0.1um_52_9</strain>
    </source>
</reference>
<evidence type="ECO:0000256" key="8">
    <source>
        <dbReference type="SAM" id="Phobius"/>
    </source>
</evidence>
<feature type="transmembrane region" description="Helical" evidence="8">
    <location>
        <begin position="222"/>
        <end position="243"/>
    </location>
</feature>